<reference evidence="10 11" key="1">
    <citation type="submission" date="2019-02" db="EMBL/GenBank/DDBJ databases">
        <title>Genomic Encyclopedia of Type Strains, Phase IV (KMG-IV): sequencing the most valuable type-strain genomes for metagenomic binning, comparative biology and taxonomic classification.</title>
        <authorList>
            <person name="Goeker M."/>
        </authorList>
    </citation>
    <scope>NUCLEOTIDE SEQUENCE [LARGE SCALE GENOMIC DNA]</scope>
    <source>
        <strain evidence="10 11">DSM 18116</strain>
    </source>
</reference>
<name>A0A4Q7N678_9BACT</name>
<dbReference type="NCBIfam" id="TIGR04057">
    <property type="entry name" value="SusC_RagA_signa"/>
    <property type="match status" value="1"/>
</dbReference>
<evidence type="ECO:0000256" key="3">
    <source>
        <dbReference type="ARBA" id="ARBA00022452"/>
    </source>
</evidence>
<evidence type="ECO:0000256" key="8">
    <source>
        <dbReference type="SAM" id="SignalP"/>
    </source>
</evidence>
<comment type="similarity">
    <text evidence="7">Belongs to the TonB-dependent receptor family.</text>
</comment>
<feature type="domain" description="PDZ" evidence="9">
    <location>
        <begin position="152"/>
        <end position="227"/>
    </location>
</feature>
<dbReference type="RefSeq" id="WP_130540881.1">
    <property type="nucleotide sequence ID" value="NZ_CP042431.1"/>
</dbReference>
<keyword evidence="8" id="KW-0732">Signal</keyword>
<gene>
    <name evidence="10" type="ORF">EV199_2472</name>
</gene>
<dbReference type="PROSITE" id="PS52016">
    <property type="entry name" value="TONB_DEPENDENT_REC_3"/>
    <property type="match status" value="1"/>
</dbReference>
<dbReference type="Pfam" id="PF07715">
    <property type="entry name" value="Plug"/>
    <property type="match status" value="1"/>
</dbReference>
<evidence type="ECO:0000256" key="7">
    <source>
        <dbReference type="PROSITE-ProRule" id="PRU01360"/>
    </source>
</evidence>
<dbReference type="PROSITE" id="PS50106">
    <property type="entry name" value="PDZ"/>
    <property type="match status" value="1"/>
</dbReference>
<evidence type="ECO:0000256" key="2">
    <source>
        <dbReference type="ARBA" id="ARBA00022448"/>
    </source>
</evidence>
<dbReference type="InterPro" id="IPR039426">
    <property type="entry name" value="TonB-dep_rcpt-like"/>
</dbReference>
<dbReference type="Gene3D" id="2.170.130.10">
    <property type="entry name" value="TonB-dependent receptor, plug domain"/>
    <property type="match status" value="1"/>
</dbReference>
<dbReference type="InterPro" id="IPR023996">
    <property type="entry name" value="TonB-dep_OMP_SusC/RagA"/>
</dbReference>
<keyword evidence="2 7" id="KW-0813">Transport</keyword>
<keyword evidence="3 7" id="KW-1134">Transmembrane beta strand</keyword>
<dbReference type="AlphaFoldDB" id="A0A4Q7N678"/>
<dbReference type="InterPro" id="IPR037066">
    <property type="entry name" value="Plug_dom_sf"/>
</dbReference>
<comment type="caution">
    <text evidence="10">The sequence shown here is derived from an EMBL/GenBank/DDBJ whole genome shotgun (WGS) entry which is preliminary data.</text>
</comment>
<comment type="subcellular location">
    <subcellularLocation>
        <location evidence="1 7">Cell outer membrane</location>
        <topology evidence="1 7">Multi-pass membrane protein</topology>
    </subcellularLocation>
</comment>
<evidence type="ECO:0000256" key="5">
    <source>
        <dbReference type="ARBA" id="ARBA00023136"/>
    </source>
</evidence>
<keyword evidence="6 7" id="KW-0998">Cell outer membrane</keyword>
<evidence type="ECO:0000259" key="9">
    <source>
        <dbReference type="PROSITE" id="PS50106"/>
    </source>
</evidence>
<keyword evidence="11" id="KW-1185">Reference proteome</keyword>
<dbReference type="Gene3D" id="2.60.40.1120">
    <property type="entry name" value="Carboxypeptidase-like, regulatory domain"/>
    <property type="match status" value="1"/>
</dbReference>
<dbReference type="SUPFAM" id="SSF49464">
    <property type="entry name" value="Carboxypeptidase regulatory domain-like"/>
    <property type="match status" value="1"/>
</dbReference>
<dbReference type="EMBL" id="SGXA01000001">
    <property type="protein sequence ID" value="RZS76586.1"/>
    <property type="molecule type" value="Genomic_DNA"/>
</dbReference>
<keyword evidence="4 7" id="KW-0812">Transmembrane</keyword>
<dbReference type="Gene3D" id="2.40.170.20">
    <property type="entry name" value="TonB-dependent receptor, beta-barrel domain"/>
    <property type="match status" value="1"/>
</dbReference>
<evidence type="ECO:0000313" key="10">
    <source>
        <dbReference type="EMBL" id="RZS76586.1"/>
    </source>
</evidence>
<dbReference type="InterPro" id="IPR008969">
    <property type="entry name" value="CarboxyPept-like_regulatory"/>
</dbReference>
<organism evidence="10 11">
    <name type="scientific">Pseudobacter ginsenosidimutans</name>
    <dbReference type="NCBI Taxonomy" id="661488"/>
    <lineage>
        <taxon>Bacteria</taxon>
        <taxon>Pseudomonadati</taxon>
        <taxon>Bacteroidota</taxon>
        <taxon>Chitinophagia</taxon>
        <taxon>Chitinophagales</taxon>
        <taxon>Chitinophagaceae</taxon>
        <taxon>Pseudobacter</taxon>
    </lineage>
</organism>
<evidence type="ECO:0000256" key="4">
    <source>
        <dbReference type="ARBA" id="ARBA00022692"/>
    </source>
</evidence>
<evidence type="ECO:0000313" key="11">
    <source>
        <dbReference type="Proteomes" id="UP000293874"/>
    </source>
</evidence>
<dbReference type="NCBIfam" id="TIGR04056">
    <property type="entry name" value="OMP_RagA_SusC"/>
    <property type="match status" value="1"/>
</dbReference>
<dbReference type="Proteomes" id="UP000293874">
    <property type="component" value="Unassembled WGS sequence"/>
</dbReference>
<keyword evidence="5 7" id="KW-0472">Membrane</keyword>
<accession>A0A4Q7N678</accession>
<sequence length="1072" mass="117050">MFKLLKLTAVLLTAFLLSSGIATAQQPPTVTVTGIVTNSKGDPIGFASIVAKSSAGERSYTTFADSLGKFSFENLPVKGTYNFEFSAVGYQSRTITGYILKSEGNNAVIVSLKPGTDMLKDVVVVGYGTKQRKDLTSSVSSVSGDVLRKAPVATIDQALQGRAAGVQVTSSTGDPGGQISVRIRGISTASPAGSSEPLYVVDDIIQPNGISFLNPNDIESIDILKDAAALSIYGVRSANGVVLIKTKKGTSSGKVRVTVDGFTGVSQVWKKMDVLNIQEKATLNTNIIRAYNEQFKDVVSFVPIAVNPEWATPQRIANLPGSGTNWQDQVFHTGKVVDGSIGVSGGDSKSTYYFSVGHRKEDGTMVNSGFQRTSLRANAETNANKWLKVGITLGYSTSNRKVVAGTNDDRTGFMQSAVFYSPDIPVYGSNGEYGVAPVANINWYGNIFHPVNTIQKSNPKYTDNNLSGSVFGQVKLPFGITFRSTFAAGQYSGSYSVFNGSLVGSAAAPVSATNLYAGQYGGHNWNWDNYATWSKWLKGHSLELTAGYVAQYVYNKAINYSQSNFSNQTPDFQQPGLGDPATISFPFTPPSEIAYTSVFGRLSYNYQEKYYLQITGRQDAGSPAYVTDKPRGFFPAASVKWRMAKEKFMEAIEQIDELSFRASYGEMGNIGNLAYPGYSLVKINSNYGMGGVSQNGISLGQYASVTGTGWERLRQTDIGLDLTAYRGRLNITLDWYNRITKGMRVIPKVRDIFGSSTNPPLINLAGDNIRNTGFEATVTYNSAIGKLHYSISANGSINKNEVISLGDMDFIVPPDGTLVGAYQPSRTMVGHPISAFYGFVYDGIYKSEAEIQNAPVDQVGSELRPGDIRYKDINGDKKINEDDRTIIGNPTPKYTYGINLNLSYENFDLSMLLQGVAGNKIYNYFYQQGTVGDPRYNEGINRLADVNKSWTPDNPDASLPRIAFRDYDNAKNSRFSSFWLQDGSYLRLKNVQIGYTVPVVLSKKMQIERIRLYVSASNLFTITRYKGFDPEIGINSTGYSDVFSANRDLQIGVDRGVYPQPRMLLFGLNVTF</sequence>
<feature type="chain" id="PRO_5020330113" evidence="8">
    <location>
        <begin position="25"/>
        <end position="1072"/>
    </location>
</feature>
<dbReference type="Pfam" id="PF13620">
    <property type="entry name" value="CarboxypepD_reg"/>
    <property type="match status" value="1"/>
</dbReference>
<proteinExistence type="inferred from homology"/>
<feature type="signal peptide" evidence="8">
    <location>
        <begin position="1"/>
        <end position="24"/>
    </location>
</feature>
<dbReference type="GO" id="GO:0009279">
    <property type="term" value="C:cell outer membrane"/>
    <property type="evidence" value="ECO:0007669"/>
    <property type="project" value="UniProtKB-SubCell"/>
</dbReference>
<dbReference type="InterPro" id="IPR023997">
    <property type="entry name" value="TonB-dep_OMP_SusC/RagA_CS"/>
</dbReference>
<evidence type="ECO:0000256" key="1">
    <source>
        <dbReference type="ARBA" id="ARBA00004571"/>
    </source>
</evidence>
<dbReference type="InterPro" id="IPR012910">
    <property type="entry name" value="Plug_dom"/>
</dbReference>
<dbReference type="InterPro" id="IPR001478">
    <property type="entry name" value="PDZ"/>
</dbReference>
<dbReference type="InterPro" id="IPR036942">
    <property type="entry name" value="Beta-barrel_TonB_sf"/>
</dbReference>
<dbReference type="OrthoDB" id="9768177at2"/>
<dbReference type="SUPFAM" id="SSF56935">
    <property type="entry name" value="Porins"/>
    <property type="match status" value="1"/>
</dbReference>
<protein>
    <submittedName>
        <fullName evidence="10">TonB-linked SusC/RagA family outer membrane protein</fullName>
    </submittedName>
</protein>
<evidence type="ECO:0000256" key="6">
    <source>
        <dbReference type="ARBA" id="ARBA00023237"/>
    </source>
</evidence>